<accession>A0ABU2ESC9</accession>
<organism evidence="3 4">
    <name type="scientific">Herbaspirillum huttiense subsp. lycopersici</name>
    <dbReference type="NCBI Taxonomy" id="3074428"/>
    <lineage>
        <taxon>Bacteria</taxon>
        <taxon>Pseudomonadati</taxon>
        <taxon>Pseudomonadota</taxon>
        <taxon>Betaproteobacteria</taxon>
        <taxon>Burkholderiales</taxon>
        <taxon>Oxalobacteraceae</taxon>
        <taxon>Herbaspirillum</taxon>
    </lineage>
</organism>
<comment type="caution">
    <text evidence="3">The sequence shown here is derived from an EMBL/GenBank/DDBJ whole genome shotgun (WGS) entry which is preliminary data.</text>
</comment>
<proteinExistence type="predicted"/>
<gene>
    <name evidence="3" type="ORF">RI048_21035</name>
</gene>
<dbReference type="Proteomes" id="UP001246576">
    <property type="component" value="Unassembled WGS sequence"/>
</dbReference>
<dbReference type="Pfam" id="PF14300">
    <property type="entry name" value="DMP19"/>
    <property type="match status" value="1"/>
</dbReference>
<evidence type="ECO:0000259" key="2">
    <source>
        <dbReference type="Pfam" id="PF14300"/>
    </source>
</evidence>
<dbReference type="InterPro" id="IPR025402">
    <property type="entry name" value="DMP19_C"/>
</dbReference>
<name>A0ABU2ESC9_9BURK</name>
<evidence type="ECO:0000313" key="4">
    <source>
        <dbReference type="Proteomes" id="UP001246576"/>
    </source>
</evidence>
<feature type="coiled-coil region" evidence="1">
    <location>
        <begin position="119"/>
        <end position="146"/>
    </location>
</feature>
<sequence>MPCKSGKRAEIEAAKVARRRERELDNTDPFRLYWRELVNRVHKSDAGMAGLSDMERQYWAVSCLSGDVYNGGFDQYFHNSSGSTYSDAVDGLMAIGATSSLLLLQEAKKIIFGPADVPVETAARRRMQMAADNDELQQRLDELDNAFWRDADNLATRIENFAITHGLVRVE</sequence>
<dbReference type="Gene3D" id="1.20.1420.60">
    <property type="match status" value="1"/>
</dbReference>
<dbReference type="RefSeq" id="WP_199725130.1">
    <property type="nucleotide sequence ID" value="NZ_JAVLSJ010000011.1"/>
</dbReference>
<feature type="domain" description="DNA mimic protein DMP19 C-terminal" evidence="2">
    <location>
        <begin position="50"/>
        <end position="165"/>
    </location>
</feature>
<protein>
    <submittedName>
        <fullName evidence="3">DMP19 family protein</fullName>
    </submittedName>
</protein>
<keyword evidence="1" id="KW-0175">Coiled coil</keyword>
<keyword evidence="4" id="KW-1185">Reference proteome</keyword>
<evidence type="ECO:0000256" key="1">
    <source>
        <dbReference type="SAM" id="Coils"/>
    </source>
</evidence>
<reference evidence="3" key="1">
    <citation type="submission" date="2023-09" db="EMBL/GenBank/DDBJ databases">
        <title>Description of first Herbaspirillum huttiense subsp. nephrolepsisexaltata and Herbaspirillum huttiense subsp. lycopersicon.</title>
        <authorList>
            <person name="Poudel M."/>
            <person name="Sharma A."/>
            <person name="Goss E."/>
            <person name="Tapia J.H."/>
            <person name="Harmon C.M."/>
            <person name="Jones J.B."/>
        </authorList>
    </citation>
    <scope>NUCLEOTIDE SEQUENCE</scope>
    <source>
        <strain evidence="3">SE1</strain>
    </source>
</reference>
<dbReference type="EMBL" id="JAVLSJ010000011">
    <property type="protein sequence ID" value="MDR9850730.1"/>
    <property type="molecule type" value="Genomic_DNA"/>
</dbReference>
<evidence type="ECO:0000313" key="3">
    <source>
        <dbReference type="EMBL" id="MDR9850730.1"/>
    </source>
</evidence>